<proteinExistence type="predicted"/>
<accession>A0ABT4UEZ1</accession>
<evidence type="ECO:0000313" key="2">
    <source>
        <dbReference type="Proteomes" id="UP001210231"/>
    </source>
</evidence>
<dbReference type="Proteomes" id="UP001210231">
    <property type="component" value="Unassembled WGS sequence"/>
</dbReference>
<keyword evidence="2" id="KW-1185">Reference proteome</keyword>
<sequence length="205" mass="23896">MEVTIKRFWSINDDEGMSRAAILFKRPRVDGQIAKLVFDFIHTHLLSPKNLMQKGNFEFTLYFNTIRKTHKFFYDSVYNTDTVKFNPASRNRKYKGITTKEVSIFGYSNHFNELITPAGYANLVYDMFGSYLVESFKKISKEELDSAKQQMDFEAINQFPFPASFDAQQYSGDSGGVEKQIVNFVVDESSEAFMFRDKYIEHYGF</sequence>
<protein>
    <submittedName>
        <fullName evidence="1">Uncharacterized protein</fullName>
    </submittedName>
</protein>
<name>A0ABT4UEZ1_9BACT</name>
<evidence type="ECO:0000313" key="1">
    <source>
        <dbReference type="EMBL" id="MDA3613398.1"/>
    </source>
</evidence>
<comment type="caution">
    <text evidence="1">The sequence shown here is derived from an EMBL/GenBank/DDBJ whole genome shotgun (WGS) entry which is preliminary data.</text>
</comment>
<organism evidence="1 2">
    <name type="scientific">Polluticaenibacter yanchengensis</name>
    <dbReference type="NCBI Taxonomy" id="3014562"/>
    <lineage>
        <taxon>Bacteria</taxon>
        <taxon>Pseudomonadati</taxon>
        <taxon>Bacteroidota</taxon>
        <taxon>Chitinophagia</taxon>
        <taxon>Chitinophagales</taxon>
        <taxon>Chitinophagaceae</taxon>
        <taxon>Polluticaenibacter</taxon>
    </lineage>
</organism>
<dbReference type="RefSeq" id="WP_407029729.1">
    <property type="nucleotide sequence ID" value="NZ_JAQGEF010000001.1"/>
</dbReference>
<reference evidence="1 2" key="1">
    <citation type="submission" date="2022-12" db="EMBL/GenBank/DDBJ databases">
        <title>Chitinophagaceae gen. sp. nov., a new member of the family Chitinophagaceae, isolated from soil in a chemical factory.</title>
        <authorList>
            <person name="Ke Z."/>
        </authorList>
    </citation>
    <scope>NUCLEOTIDE SEQUENCE [LARGE SCALE GENOMIC DNA]</scope>
    <source>
        <strain evidence="1 2">LY-5</strain>
    </source>
</reference>
<dbReference type="EMBL" id="JAQGEF010000001">
    <property type="protein sequence ID" value="MDA3613398.1"/>
    <property type="molecule type" value="Genomic_DNA"/>
</dbReference>
<gene>
    <name evidence="1" type="ORF">O3P16_01150</name>
</gene>